<dbReference type="GeneID" id="6753210"/>
<dbReference type="EMBL" id="DS985244">
    <property type="protein sequence ID" value="EDV25472.1"/>
    <property type="molecule type" value="Genomic_DNA"/>
</dbReference>
<dbReference type="PhylomeDB" id="B3RVB3"/>
<evidence type="ECO:0000313" key="8">
    <source>
        <dbReference type="Proteomes" id="UP000009022"/>
    </source>
</evidence>
<dbReference type="AlphaFoldDB" id="B3RVB3"/>
<gene>
    <name evidence="7" type="ORF">TRIADDRAFT_55593</name>
</gene>
<keyword evidence="5" id="KW-0131">Cell cycle</keyword>
<dbReference type="Proteomes" id="UP000009022">
    <property type="component" value="Unassembled WGS sequence"/>
</dbReference>
<dbReference type="FunCoup" id="B3RVB3">
    <property type="interactions" value="1871"/>
</dbReference>
<evidence type="ECO:0000256" key="5">
    <source>
        <dbReference type="ARBA" id="ARBA00023306"/>
    </source>
</evidence>
<evidence type="ECO:0000256" key="6">
    <source>
        <dbReference type="ARBA" id="ARBA00038447"/>
    </source>
</evidence>
<sequence length="159" mass="18227">MTRCRHKHNQATSCRRHQCPNAISTRNEIEMVQIIVHCDQLAEWCLIELQGRLEQSDGCSESTDPAKVGNIYFDDKNTPYIIIGSHILDGKVVQIDKPLVVLEKGTLNDQSSESDMNHENKNKSVEYSIKGIIKTKLIFKSRPKPIVLQQYVKKRPRVK</sequence>
<dbReference type="GO" id="GO:0031390">
    <property type="term" value="C:Ctf18 RFC-like complex"/>
    <property type="evidence" value="ECO:0007669"/>
    <property type="project" value="InterPro"/>
</dbReference>
<evidence type="ECO:0000256" key="3">
    <source>
        <dbReference type="ARBA" id="ARBA00023125"/>
    </source>
</evidence>
<keyword evidence="8" id="KW-1185">Reference proteome</keyword>
<dbReference type="HOGENOM" id="CLU_066293_3_0_1"/>
<dbReference type="eggNOG" id="KOG4487">
    <property type="taxonomic scope" value="Eukaryota"/>
</dbReference>
<proteinExistence type="inferred from homology"/>
<keyword evidence="2" id="KW-0235">DNA replication</keyword>
<comment type="subcellular location">
    <subcellularLocation>
        <location evidence="1">Nucleus</location>
    </subcellularLocation>
</comment>
<evidence type="ECO:0000256" key="2">
    <source>
        <dbReference type="ARBA" id="ARBA00022705"/>
    </source>
</evidence>
<dbReference type="OMA" id="CPNAIST"/>
<protein>
    <recommendedName>
        <fullName evidence="9">Chromosome transmission fidelity protein 8</fullName>
    </recommendedName>
</protein>
<comment type="similarity">
    <text evidence="6">Belongs to the CTF8 family.</text>
</comment>
<dbReference type="CTD" id="6753210"/>
<keyword evidence="3" id="KW-0238">DNA-binding</keyword>
<organism evidence="7 8">
    <name type="scientific">Trichoplax adhaerens</name>
    <name type="common">Trichoplax reptans</name>
    <dbReference type="NCBI Taxonomy" id="10228"/>
    <lineage>
        <taxon>Eukaryota</taxon>
        <taxon>Metazoa</taxon>
        <taxon>Placozoa</taxon>
        <taxon>Uniplacotomia</taxon>
        <taxon>Trichoplacea</taxon>
        <taxon>Trichoplacidae</taxon>
        <taxon>Trichoplax</taxon>
    </lineage>
</organism>
<evidence type="ECO:0000256" key="1">
    <source>
        <dbReference type="ARBA" id="ARBA00004123"/>
    </source>
</evidence>
<accession>B3RVB3</accession>
<dbReference type="OrthoDB" id="121932at2759"/>
<evidence type="ECO:0000313" key="7">
    <source>
        <dbReference type="EMBL" id="EDV25472.1"/>
    </source>
</evidence>
<dbReference type="GO" id="GO:0003677">
    <property type="term" value="F:DNA binding"/>
    <property type="evidence" value="ECO:0007669"/>
    <property type="project" value="UniProtKB-KW"/>
</dbReference>
<dbReference type="STRING" id="10228.B3RVB3"/>
<dbReference type="GO" id="GO:0007064">
    <property type="term" value="P:mitotic sister chromatid cohesion"/>
    <property type="evidence" value="ECO:0007669"/>
    <property type="project" value="InterPro"/>
</dbReference>
<dbReference type="GO" id="GO:0006260">
    <property type="term" value="P:DNA replication"/>
    <property type="evidence" value="ECO:0007669"/>
    <property type="project" value="UniProtKB-KW"/>
</dbReference>
<dbReference type="InterPro" id="IPR018607">
    <property type="entry name" value="Ctf8"/>
</dbReference>
<dbReference type="InParanoid" id="B3RVB3"/>
<name>B3RVB3_TRIAD</name>
<evidence type="ECO:0008006" key="9">
    <source>
        <dbReference type="Google" id="ProtNLM"/>
    </source>
</evidence>
<dbReference type="RefSeq" id="XP_002111505.1">
    <property type="nucleotide sequence ID" value="XM_002111469.1"/>
</dbReference>
<keyword evidence="4" id="KW-0539">Nucleus</keyword>
<dbReference type="Pfam" id="PF09696">
    <property type="entry name" value="Ctf8"/>
    <property type="match status" value="1"/>
</dbReference>
<evidence type="ECO:0000256" key="4">
    <source>
        <dbReference type="ARBA" id="ARBA00023242"/>
    </source>
</evidence>
<dbReference type="KEGG" id="tad:TRIADDRAFT_55593"/>
<reference evidence="7 8" key="1">
    <citation type="journal article" date="2008" name="Nature">
        <title>The Trichoplax genome and the nature of placozoans.</title>
        <authorList>
            <person name="Srivastava M."/>
            <person name="Begovic E."/>
            <person name="Chapman J."/>
            <person name="Putnam N.H."/>
            <person name="Hellsten U."/>
            <person name="Kawashima T."/>
            <person name="Kuo A."/>
            <person name="Mitros T."/>
            <person name="Salamov A."/>
            <person name="Carpenter M.L."/>
            <person name="Signorovitch A.Y."/>
            <person name="Moreno M.A."/>
            <person name="Kamm K."/>
            <person name="Grimwood J."/>
            <person name="Schmutz J."/>
            <person name="Shapiro H."/>
            <person name="Grigoriev I.V."/>
            <person name="Buss L.W."/>
            <person name="Schierwater B."/>
            <person name="Dellaporta S.L."/>
            <person name="Rokhsar D.S."/>
        </authorList>
    </citation>
    <scope>NUCLEOTIDE SEQUENCE [LARGE SCALE GENOMIC DNA]</scope>
    <source>
        <strain evidence="7 8">Grell-BS-1999</strain>
    </source>
</reference>
<dbReference type="PANTHER" id="PTHR28605:SF1">
    <property type="entry name" value="CHROMOSOME TRANSMISSION FIDELITY FACTOR 8"/>
    <property type="match status" value="1"/>
</dbReference>
<dbReference type="PANTHER" id="PTHR28605">
    <property type="entry name" value="CTF8, CHROMOSOME TRANSMISSION FIDELITY FACTOR 8 HOMOLOG (S. CEREVISIAE)"/>
    <property type="match status" value="1"/>
</dbReference>